<comment type="subcellular location">
    <subcellularLocation>
        <location evidence="1">Cell membrane</location>
        <topology evidence="1">Multi-pass membrane protein</topology>
    </subcellularLocation>
</comment>
<evidence type="ECO:0000256" key="3">
    <source>
        <dbReference type="ARBA" id="ARBA00022741"/>
    </source>
</evidence>
<keyword evidence="6 7" id="KW-0472">Membrane</keyword>
<dbReference type="InterPro" id="IPR003593">
    <property type="entry name" value="AAA+_ATPase"/>
</dbReference>
<feature type="transmembrane region" description="Helical" evidence="7">
    <location>
        <begin position="155"/>
        <end position="172"/>
    </location>
</feature>
<dbReference type="InterPro" id="IPR039421">
    <property type="entry name" value="Type_1_exporter"/>
</dbReference>
<evidence type="ECO:0000256" key="6">
    <source>
        <dbReference type="ARBA" id="ARBA00023136"/>
    </source>
</evidence>
<dbReference type="SUPFAM" id="SSF52540">
    <property type="entry name" value="P-loop containing nucleoside triphosphate hydrolases"/>
    <property type="match status" value="1"/>
</dbReference>
<evidence type="ECO:0000256" key="1">
    <source>
        <dbReference type="ARBA" id="ARBA00004651"/>
    </source>
</evidence>
<keyword evidence="3" id="KW-0547">Nucleotide-binding</keyword>
<dbReference type="SMART" id="SM00382">
    <property type="entry name" value="AAA"/>
    <property type="match status" value="1"/>
</dbReference>
<dbReference type="InterPro" id="IPR027417">
    <property type="entry name" value="P-loop_NTPase"/>
</dbReference>
<keyword evidence="4 10" id="KW-0067">ATP-binding</keyword>
<dbReference type="InterPro" id="IPR003439">
    <property type="entry name" value="ABC_transporter-like_ATP-bd"/>
</dbReference>
<evidence type="ECO:0000259" key="8">
    <source>
        <dbReference type="PROSITE" id="PS50893"/>
    </source>
</evidence>
<evidence type="ECO:0000259" key="9">
    <source>
        <dbReference type="PROSITE" id="PS50929"/>
    </source>
</evidence>
<dbReference type="PROSITE" id="PS00211">
    <property type="entry name" value="ABC_TRANSPORTER_1"/>
    <property type="match status" value="1"/>
</dbReference>
<name>A0ABW9F4K4_9FIRM</name>
<organism evidence="10 11">
    <name type="scientific">Helcococcus bovis</name>
    <dbReference type="NCBI Taxonomy" id="3153252"/>
    <lineage>
        <taxon>Bacteria</taxon>
        <taxon>Bacillati</taxon>
        <taxon>Bacillota</taxon>
        <taxon>Tissierellia</taxon>
        <taxon>Tissierellales</taxon>
        <taxon>Peptoniphilaceae</taxon>
        <taxon>Helcococcus</taxon>
    </lineage>
</organism>
<feature type="transmembrane region" description="Helical" evidence="7">
    <location>
        <begin position="267"/>
        <end position="294"/>
    </location>
</feature>
<evidence type="ECO:0000256" key="2">
    <source>
        <dbReference type="ARBA" id="ARBA00022692"/>
    </source>
</evidence>
<feature type="transmembrane region" description="Helical" evidence="7">
    <location>
        <begin position="233"/>
        <end position="255"/>
    </location>
</feature>
<evidence type="ECO:0000256" key="7">
    <source>
        <dbReference type="SAM" id="Phobius"/>
    </source>
</evidence>
<dbReference type="PROSITE" id="PS50929">
    <property type="entry name" value="ABC_TM1F"/>
    <property type="match status" value="1"/>
</dbReference>
<feature type="transmembrane region" description="Helical" evidence="7">
    <location>
        <begin position="131"/>
        <end position="149"/>
    </location>
</feature>
<dbReference type="InterPro" id="IPR011527">
    <property type="entry name" value="ABC1_TM_dom"/>
</dbReference>
<dbReference type="InterPro" id="IPR017871">
    <property type="entry name" value="ABC_transporter-like_CS"/>
</dbReference>
<dbReference type="RefSeq" id="WP_408105027.1">
    <property type="nucleotide sequence ID" value="NZ_JBFNFH010000002.1"/>
</dbReference>
<evidence type="ECO:0000313" key="11">
    <source>
        <dbReference type="Proteomes" id="UP001629536"/>
    </source>
</evidence>
<accession>A0ABW9F4K4</accession>
<dbReference type="Pfam" id="PF00664">
    <property type="entry name" value="ABC_membrane"/>
    <property type="match status" value="1"/>
</dbReference>
<dbReference type="Gene3D" id="1.20.1560.10">
    <property type="entry name" value="ABC transporter type 1, transmembrane domain"/>
    <property type="match status" value="1"/>
</dbReference>
<dbReference type="PANTHER" id="PTHR43394">
    <property type="entry name" value="ATP-DEPENDENT PERMEASE MDL1, MITOCHONDRIAL"/>
    <property type="match status" value="1"/>
</dbReference>
<evidence type="ECO:0000313" key="10">
    <source>
        <dbReference type="EMBL" id="MFM1524305.1"/>
    </source>
</evidence>
<comment type="caution">
    <text evidence="10">The sequence shown here is derived from an EMBL/GenBank/DDBJ whole genome shotgun (WGS) entry which is preliminary data.</text>
</comment>
<dbReference type="EMBL" id="JBFNFH010000002">
    <property type="protein sequence ID" value="MFM1524305.1"/>
    <property type="molecule type" value="Genomic_DNA"/>
</dbReference>
<evidence type="ECO:0000256" key="4">
    <source>
        <dbReference type="ARBA" id="ARBA00022840"/>
    </source>
</evidence>
<gene>
    <name evidence="10" type="ORF">ABGF40_01295</name>
</gene>
<proteinExistence type="predicted"/>
<dbReference type="CDD" id="cd18548">
    <property type="entry name" value="ABC_6TM_Tm287_like"/>
    <property type="match status" value="1"/>
</dbReference>
<feature type="domain" description="ABC transmembrane type-1" evidence="9">
    <location>
        <begin position="15"/>
        <end position="296"/>
    </location>
</feature>
<keyword evidence="5 7" id="KW-1133">Transmembrane helix</keyword>
<feature type="domain" description="ABC transporter" evidence="8">
    <location>
        <begin position="334"/>
        <end position="567"/>
    </location>
</feature>
<dbReference type="Pfam" id="PF00005">
    <property type="entry name" value="ABC_tran"/>
    <property type="match status" value="1"/>
</dbReference>
<dbReference type="PROSITE" id="PS50893">
    <property type="entry name" value="ABC_TRANSPORTER_2"/>
    <property type="match status" value="1"/>
</dbReference>
<dbReference type="Proteomes" id="UP001629536">
    <property type="component" value="Unassembled WGS sequence"/>
</dbReference>
<sequence length="573" mass="64898">MFKKYVYPRKKDISITMFIKIFSTFCGIMVPAILAYIIDTVVPTKNKTMIVLVGLLMILVSFLEWFYSIKSNRMASKISSDTIQDIRQDLFERSIRLSAKQIDKLGISSIESRLTSDTYTIHNFLGTAMRMGARSVILFLGGIIFCIILSPRLSIVILILVIPIFATIRFIYNKTQPMWKNLQNRVDVMVQSIRESIRGIKVAKALNKVEYEKNKFFNANNSVREQNIEATDIMALTSPLVNTLLYIGLAVVIIYGGNLVKNNQIKLGTIIAFMTYFIQITHSLFMLNWMFNIYSRAMTSVKRIEEVIFMPIDKNQIVDNPTKLPKSNSDIPEIEFKNVSFSYHGTENSLVNINFKLFVGEKLGIMGATGSGKSTIIKLLLRQYDVSEGEILIRGVNIKNINHRDLNAIYGSVFQKDFLFKGTIKENIDFGRNLLDEELIDATINAQAQEFIEEKEDKLDHALASKGVNLSGGQKQRVLLSRAFASKPEILVLDDSSSALDFKTESNLRRAIDDNFGNSTTIIIAQRISSVISANQILFLENGKILAKGNHEYMINNCIPYREIADMQIGEMK</sequence>
<feature type="transmembrane region" description="Helical" evidence="7">
    <location>
        <begin position="21"/>
        <end position="38"/>
    </location>
</feature>
<dbReference type="SUPFAM" id="SSF90123">
    <property type="entry name" value="ABC transporter transmembrane region"/>
    <property type="match status" value="1"/>
</dbReference>
<dbReference type="PANTHER" id="PTHR43394:SF1">
    <property type="entry name" value="ATP-BINDING CASSETTE SUB-FAMILY B MEMBER 10, MITOCHONDRIAL"/>
    <property type="match status" value="1"/>
</dbReference>
<evidence type="ECO:0000256" key="5">
    <source>
        <dbReference type="ARBA" id="ARBA00022989"/>
    </source>
</evidence>
<keyword evidence="11" id="KW-1185">Reference proteome</keyword>
<feature type="transmembrane region" description="Helical" evidence="7">
    <location>
        <begin position="50"/>
        <end position="67"/>
    </location>
</feature>
<keyword evidence="2 7" id="KW-0812">Transmembrane</keyword>
<reference evidence="10 11" key="1">
    <citation type="journal article" date="2024" name="Front. Microbiol.">
        <title>Pangenomic and biochemical analyses of Helcococcus ovis reveal widespread tetracycline resistance and a novel bacterial species, Helcococcus bovis.</title>
        <authorList>
            <person name="Cunha F."/>
            <person name="Zhai Y."/>
            <person name="Casaro S."/>
            <person name="Jones K.L."/>
            <person name="Hernandez M."/>
            <person name="Bisinotto R.S."/>
            <person name="Kariyawasam S."/>
            <person name="Brown M.B."/>
            <person name="Phillips A."/>
            <person name="Jeong K.C."/>
            <person name="Galvao K.N."/>
        </authorList>
    </citation>
    <scope>NUCLEOTIDE SEQUENCE [LARGE SCALE GENOMIC DNA]</scope>
    <source>
        <strain evidence="10 11">KG197</strain>
    </source>
</reference>
<dbReference type="Gene3D" id="3.40.50.300">
    <property type="entry name" value="P-loop containing nucleotide triphosphate hydrolases"/>
    <property type="match status" value="1"/>
</dbReference>
<dbReference type="InterPro" id="IPR036640">
    <property type="entry name" value="ABC1_TM_sf"/>
</dbReference>
<dbReference type="GO" id="GO:0005524">
    <property type="term" value="F:ATP binding"/>
    <property type="evidence" value="ECO:0007669"/>
    <property type="project" value="UniProtKB-KW"/>
</dbReference>
<protein>
    <submittedName>
        <fullName evidence="10">ABC transporter ATP-binding protein</fullName>
    </submittedName>
</protein>